<keyword evidence="2" id="KW-1185">Reference proteome</keyword>
<organism evidence="1 2">
    <name type="scientific">Haemaphysalis longicornis</name>
    <name type="common">Bush tick</name>
    <dbReference type="NCBI Taxonomy" id="44386"/>
    <lineage>
        <taxon>Eukaryota</taxon>
        <taxon>Metazoa</taxon>
        <taxon>Ecdysozoa</taxon>
        <taxon>Arthropoda</taxon>
        <taxon>Chelicerata</taxon>
        <taxon>Arachnida</taxon>
        <taxon>Acari</taxon>
        <taxon>Parasitiformes</taxon>
        <taxon>Ixodida</taxon>
        <taxon>Ixodoidea</taxon>
        <taxon>Ixodidae</taxon>
        <taxon>Haemaphysalinae</taxon>
        <taxon>Haemaphysalis</taxon>
    </lineage>
</organism>
<gene>
    <name evidence="1" type="ORF">HPB48_009684</name>
</gene>
<dbReference type="VEuPathDB" id="VectorBase:HLOH_051399"/>
<protein>
    <submittedName>
        <fullName evidence="1">Uncharacterized protein</fullName>
    </submittedName>
</protein>
<accession>A0A9J6FNJ6</accession>
<evidence type="ECO:0000313" key="2">
    <source>
        <dbReference type="Proteomes" id="UP000821853"/>
    </source>
</evidence>
<proteinExistence type="predicted"/>
<comment type="caution">
    <text evidence="1">The sequence shown here is derived from an EMBL/GenBank/DDBJ whole genome shotgun (WGS) entry which is preliminary data.</text>
</comment>
<dbReference type="EMBL" id="JABSTR010000002">
    <property type="protein sequence ID" value="KAH9364415.1"/>
    <property type="molecule type" value="Genomic_DNA"/>
</dbReference>
<dbReference type="Proteomes" id="UP000821853">
    <property type="component" value="Chromosome 10"/>
</dbReference>
<evidence type="ECO:0000313" key="1">
    <source>
        <dbReference type="EMBL" id="KAH9364415.1"/>
    </source>
</evidence>
<reference evidence="1 2" key="1">
    <citation type="journal article" date="2020" name="Cell">
        <title>Large-Scale Comparative Analyses of Tick Genomes Elucidate Their Genetic Diversity and Vector Capacities.</title>
        <authorList>
            <consortium name="Tick Genome and Microbiome Consortium (TIGMIC)"/>
            <person name="Jia N."/>
            <person name="Wang J."/>
            <person name="Shi W."/>
            <person name="Du L."/>
            <person name="Sun Y."/>
            <person name="Zhan W."/>
            <person name="Jiang J.F."/>
            <person name="Wang Q."/>
            <person name="Zhang B."/>
            <person name="Ji P."/>
            <person name="Bell-Sakyi L."/>
            <person name="Cui X.M."/>
            <person name="Yuan T.T."/>
            <person name="Jiang B.G."/>
            <person name="Yang W.F."/>
            <person name="Lam T.T."/>
            <person name="Chang Q.C."/>
            <person name="Ding S.J."/>
            <person name="Wang X.J."/>
            <person name="Zhu J.G."/>
            <person name="Ruan X.D."/>
            <person name="Zhao L."/>
            <person name="Wei J.T."/>
            <person name="Ye R.Z."/>
            <person name="Que T.C."/>
            <person name="Du C.H."/>
            <person name="Zhou Y.H."/>
            <person name="Cheng J.X."/>
            <person name="Dai P.F."/>
            <person name="Guo W.B."/>
            <person name="Han X.H."/>
            <person name="Huang E.J."/>
            <person name="Li L.F."/>
            <person name="Wei W."/>
            <person name="Gao Y.C."/>
            <person name="Liu J.Z."/>
            <person name="Shao H.Z."/>
            <person name="Wang X."/>
            <person name="Wang C.C."/>
            <person name="Yang T.C."/>
            <person name="Huo Q.B."/>
            <person name="Li W."/>
            <person name="Chen H.Y."/>
            <person name="Chen S.E."/>
            <person name="Zhou L.G."/>
            <person name="Ni X.B."/>
            <person name="Tian J.H."/>
            <person name="Sheng Y."/>
            <person name="Liu T."/>
            <person name="Pan Y.S."/>
            <person name="Xia L.Y."/>
            <person name="Li J."/>
            <person name="Zhao F."/>
            <person name="Cao W.C."/>
        </authorList>
    </citation>
    <scope>NUCLEOTIDE SEQUENCE [LARGE SCALE GENOMIC DNA]</scope>
    <source>
        <strain evidence="1">HaeL-2018</strain>
    </source>
</reference>
<name>A0A9J6FNJ6_HAELO</name>
<dbReference type="AlphaFoldDB" id="A0A9J6FNJ6"/>
<sequence>MDRSSCRKLRYSHEGEDFEDADLGLAQSSSSAAQFNTEFNVVDYVSLMQDIKEKYNCEHERGKKSKF</sequence>